<proteinExistence type="predicted"/>
<evidence type="ECO:0000256" key="1">
    <source>
        <dbReference type="SAM" id="MobiDB-lite"/>
    </source>
</evidence>
<feature type="region of interest" description="Disordered" evidence="1">
    <location>
        <begin position="171"/>
        <end position="243"/>
    </location>
</feature>
<feature type="compositionally biased region" description="Polar residues" evidence="1">
    <location>
        <begin position="176"/>
        <end position="185"/>
    </location>
</feature>
<dbReference type="AlphaFoldDB" id="A0A9W8WG68"/>
<reference evidence="2" key="1">
    <citation type="submission" date="2022-10" db="EMBL/GenBank/DDBJ databases">
        <title>Tapping the CABI collections for fungal endophytes: first genome assemblies for Collariella, Neodidymelliopsis, Ascochyta clinopodiicola, Didymella pomorum, Didymosphaeria variabile, Neocosmospora piperis and Neocucurbitaria cava.</title>
        <authorList>
            <person name="Hill R."/>
        </authorList>
    </citation>
    <scope>NUCLEOTIDE SEQUENCE</scope>
    <source>
        <strain evidence="2">IMI 366586</strain>
    </source>
</reference>
<feature type="compositionally biased region" description="Basic and acidic residues" evidence="1">
    <location>
        <begin position="232"/>
        <end position="243"/>
    </location>
</feature>
<protein>
    <submittedName>
        <fullName evidence="2">Uncharacterized protein</fullName>
    </submittedName>
</protein>
<sequence>MLRAMLRATLTAELDIAPEEMDAVAEDMYSVSPGCRRVQLATATIRSAIAYLGNTSAVVGPELESLHKLWEKMHILDMVIHRVEEWFRGDTTPPELGSPKDDIFGHINICLHIVSSIASALREYGQMSKREIGQQNLAIQSLRLHNSIALMLEIMPDSDPLLKVEDCHEGMKLSSDPASSVQPSQAEEGLEDEKLSESPAQISKSDQSPPTNSFQAEEGPEDVHPSSPSQSEAHDDTWTLRMV</sequence>
<comment type="caution">
    <text evidence="2">The sequence shown here is derived from an EMBL/GenBank/DDBJ whole genome shotgun (WGS) entry which is preliminary data.</text>
</comment>
<accession>A0A9W8WG68</accession>
<evidence type="ECO:0000313" key="2">
    <source>
        <dbReference type="EMBL" id="KAJ4323887.1"/>
    </source>
</evidence>
<keyword evidence="3" id="KW-1185">Reference proteome</keyword>
<dbReference type="Proteomes" id="UP001140502">
    <property type="component" value="Unassembled WGS sequence"/>
</dbReference>
<organism evidence="2 3">
    <name type="scientific">Fusarium piperis</name>
    <dbReference type="NCBI Taxonomy" id="1435070"/>
    <lineage>
        <taxon>Eukaryota</taxon>
        <taxon>Fungi</taxon>
        <taxon>Dikarya</taxon>
        <taxon>Ascomycota</taxon>
        <taxon>Pezizomycotina</taxon>
        <taxon>Sordariomycetes</taxon>
        <taxon>Hypocreomycetidae</taxon>
        <taxon>Hypocreales</taxon>
        <taxon>Nectriaceae</taxon>
        <taxon>Fusarium</taxon>
        <taxon>Fusarium solani species complex</taxon>
    </lineage>
</organism>
<feature type="compositionally biased region" description="Polar residues" evidence="1">
    <location>
        <begin position="198"/>
        <end position="215"/>
    </location>
</feature>
<evidence type="ECO:0000313" key="3">
    <source>
        <dbReference type="Proteomes" id="UP001140502"/>
    </source>
</evidence>
<gene>
    <name evidence="2" type="ORF">N0V84_004110</name>
</gene>
<dbReference type="OrthoDB" id="5094156at2759"/>
<dbReference type="EMBL" id="JAPEUR010000065">
    <property type="protein sequence ID" value="KAJ4323887.1"/>
    <property type="molecule type" value="Genomic_DNA"/>
</dbReference>
<name>A0A9W8WG68_9HYPO</name>